<name>A0A915IL53_ROMCU</name>
<proteinExistence type="predicted"/>
<evidence type="ECO:0000313" key="2">
    <source>
        <dbReference type="Proteomes" id="UP000887565"/>
    </source>
</evidence>
<protein>
    <submittedName>
        <fullName evidence="3">Uncharacterized protein</fullName>
    </submittedName>
</protein>
<evidence type="ECO:0000313" key="3">
    <source>
        <dbReference type="WBParaSite" id="nRc.2.0.1.t14726-RA"/>
    </source>
</evidence>
<feature type="compositionally biased region" description="Basic and acidic residues" evidence="1">
    <location>
        <begin position="28"/>
        <end position="50"/>
    </location>
</feature>
<dbReference type="WBParaSite" id="nRc.2.0.1.t14726-RA">
    <property type="protein sequence ID" value="nRc.2.0.1.t14726-RA"/>
    <property type="gene ID" value="nRc.2.0.1.g14726"/>
</dbReference>
<organism evidence="2 3">
    <name type="scientific">Romanomermis culicivorax</name>
    <name type="common">Nematode worm</name>
    <dbReference type="NCBI Taxonomy" id="13658"/>
    <lineage>
        <taxon>Eukaryota</taxon>
        <taxon>Metazoa</taxon>
        <taxon>Ecdysozoa</taxon>
        <taxon>Nematoda</taxon>
        <taxon>Enoplea</taxon>
        <taxon>Dorylaimia</taxon>
        <taxon>Mermithida</taxon>
        <taxon>Mermithoidea</taxon>
        <taxon>Mermithidae</taxon>
        <taxon>Romanomermis</taxon>
    </lineage>
</organism>
<reference evidence="3" key="1">
    <citation type="submission" date="2022-11" db="UniProtKB">
        <authorList>
            <consortium name="WormBaseParasite"/>
        </authorList>
    </citation>
    <scope>IDENTIFICATION</scope>
</reference>
<accession>A0A915IL53</accession>
<sequence>MYPDNDDQNLMKETYLMEANKKVVYRFRRQEKTEKQRQEETERQRDDYKQKLPIPTPSS</sequence>
<dbReference type="AlphaFoldDB" id="A0A915IL53"/>
<feature type="region of interest" description="Disordered" evidence="1">
    <location>
        <begin position="26"/>
        <end position="59"/>
    </location>
</feature>
<keyword evidence="2" id="KW-1185">Reference proteome</keyword>
<dbReference type="Proteomes" id="UP000887565">
    <property type="component" value="Unplaced"/>
</dbReference>
<evidence type="ECO:0000256" key="1">
    <source>
        <dbReference type="SAM" id="MobiDB-lite"/>
    </source>
</evidence>